<evidence type="ECO:0000256" key="8">
    <source>
        <dbReference type="RuleBase" id="RU003664"/>
    </source>
</evidence>
<keyword evidence="7 8" id="KW-0961">Cell wall biogenesis/degradation</keyword>
<dbReference type="InterPro" id="IPR007698">
    <property type="entry name" value="AlaDH/PNT_NAD(H)-bd"/>
</dbReference>
<proteinExistence type="inferred from homology"/>
<feature type="domain" description="Alanine dehydrogenase/pyridine nucleotide transhydrogenase NAD(H)-binding" evidence="9">
    <location>
        <begin position="24"/>
        <end position="67"/>
    </location>
</feature>
<dbReference type="GO" id="GO:0008764">
    <property type="term" value="F:UDP-N-acetylmuramoylalanine-D-glutamate ligase activity"/>
    <property type="evidence" value="ECO:0007669"/>
    <property type="project" value="UniProtKB-UniRule"/>
</dbReference>
<dbReference type="GO" id="GO:0051301">
    <property type="term" value="P:cell division"/>
    <property type="evidence" value="ECO:0007669"/>
    <property type="project" value="UniProtKB-KW"/>
</dbReference>
<protein>
    <recommendedName>
        <fullName evidence="7 8">UDP-N-acetylmuramoylalanine--D-glutamate ligase</fullName>
        <ecNumber evidence="7 8">6.3.2.9</ecNumber>
    </recommendedName>
    <alternativeName>
        <fullName evidence="7">D-glutamic acid-adding enzyme</fullName>
    </alternativeName>
    <alternativeName>
        <fullName evidence="7">UDP-N-acetylmuramoyl-L-alanyl-D-glutamate synthetase</fullName>
    </alternativeName>
</protein>
<dbReference type="PANTHER" id="PTHR43692">
    <property type="entry name" value="UDP-N-ACETYLMURAMOYLALANINE--D-GLUTAMATE LIGASE"/>
    <property type="match status" value="1"/>
</dbReference>
<comment type="function">
    <text evidence="7 8">Cell wall formation. Catalyzes the addition of glutamate to the nucleotide precursor UDP-N-acetylmuramoyl-L-alanine (UMA).</text>
</comment>
<dbReference type="SUPFAM" id="SSF51984">
    <property type="entry name" value="MurCD N-terminal domain"/>
    <property type="match status" value="1"/>
</dbReference>
<gene>
    <name evidence="7" type="primary">murD</name>
    <name evidence="12" type="ORF">EDD28_3272</name>
</gene>
<name>A0A3N2D2X3_9MICO</name>
<keyword evidence="7 8" id="KW-0131">Cell cycle</keyword>
<dbReference type="SUPFAM" id="SSF53244">
    <property type="entry name" value="MurD-like peptide ligases, peptide-binding domain"/>
    <property type="match status" value="1"/>
</dbReference>
<dbReference type="InterPro" id="IPR036615">
    <property type="entry name" value="Mur_ligase_C_dom_sf"/>
</dbReference>
<keyword evidence="6 7" id="KW-0067">ATP-binding</keyword>
<dbReference type="HAMAP" id="MF_00639">
    <property type="entry name" value="MurD"/>
    <property type="match status" value="1"/>
</dbReference>
<dbReference type="UniPathway" id="UPA00219"/>
<comment type="subcellular location">
    <subcellularLocation>
        <location evidence="1 7 8">Cytoplasm</location>
    </subcellularLocation>
</comment>
<dbReference type="Gene3D" id="3.90.190.20">
    <property type="entry name" value="Mur ligase, C-terminal domain"/>
    <property type="match status" value="1"/>
</dbReference>
<dbReference type="Gene3D" id="3.40.1190.10">
    <property type="entry name" value="Mur-like, catalytic domain"/>
    <property type="match status" value="1"/>
</dbReference>
<dbReference type="OrthoDB" id="9809796at2"/>
<evidence type="ECO:0000313" key="12">
    <source>
        <dbReference type="EMBL" id="ROR93844.1"/>
    </source>
</evidence>
<evidence type="ECO:0000256" key="5">
    <source>
        <dbReference type="ARBA" id="ARBA00022741"/>
    </source>
</evidence>
<dbReference type="InterPro" id="IPR013221">
    <property type="entry name" value="Mur_ligase_cen"/>
</dbReference>
<dbReference type="GO" id="GO:0005737">
    <property type="term" value="C:cytoplasm"/>
    <property type="evidence" value="ECO:0007669"/>
    <property type="project" value="UniProtKB-SubCell"/>
</dbReference>
<dbReference type="GO" id="GO:0008360">
    <property type="term" value="P:regulation of cell shape"/>
    <property type="evidence" value="ECO:0007669"/>
    <property type="project" value="UniProtKB-KW"/>
</dbReference>
<evidence type="ECO:0000259" key="11">
    <source>
        <dbReference type="Pfam" id="PF08245"/>
    </source>
</evidence>
<dbReference type="InterPro" id="IPR005762">
    <property type="entry name" value="MurD"/>
</dbReference>
<dbReference type="Proteomes" id="UP000275356">
    <property type="component" value="Unassembled WGS sequence"/>
</dbReference>
<dbReference type="EC" id="6.3.2.9" evidence="7 8"/>
<dbReference type="PANTHER" id="PTHR43692:SF1">
    <property type="entry name" value="UDP-N-ACETYLMURAMOYLALANINE--D-GLUTAMATE LIGASE"/>
    <property type="match status" value="1"/>
</dbReference>
<dbReference type="Pfam" id="PF01262">
    <property type="entry name" value="AlaDh_PNT_C"/>
    <property type="match status" value="1"/>
</dbReference>
<dbReference type="GO" id="GO:0005524">
    <property type="term" value="F:ATP binding"/>
    <property type="evidence" value="ECO:0007669"/>
    <property type="project" value="UniProtKB-UniRule"/>
</dbReference>
<dbReference type="Pfam" id="PF02875">
    <property type="entry name" value="Mur_ligase_C"/>
    <property type="match status" value="1"/>
</dbReference>
<evidence type="ECO:0000256" key="3">
    <source>
        <dbReference type="ARBA" id="ARBA00022490"/>
    </source>
</evidence>
<dbReference type="Gene3D" id="3.40.50.720">
    <property type="entry name" value="NAD(P)-binding Rossmann-like Domain"/>
    <property type="match status" value="1"/>
</dbReference>
<evidence type="ECO:0000259" key="9">
    <source>
        <dbReference type="Pfam" id="PF01262"/>
    </source>
</evidence>
<feature type="domain" description="Mur ligase central" evidence="11">
    <location>
        <begin position="139"/>
        <end position="264"/>
    </location>
</feature>
<dbReference type="NCBIfam" id="TIGR01087">
    <property type="entry name" value="murD"/>
    <property type="match status" value="1"/>
</dbReference>
<dbReference type="SUPFAM" id="SSF53623">
    <property type="entry name" value="MurD-like peptide ligases, catalytic domain"/>
    <property type="match status" value="1"/>
</dbReference>
<keyword evidence="7 8" id="KW-0133">Cell shape</keyword>
<evidence type="ECO:0000313" key="13">
    <source>
        <dbReference type="Proteomes" id="UP000275356"/>
    </source>
</evidence>
<dbReference type="EMBL" id="RKHQ01000002">
    <property type="protein sequence ID" value="ROR93844.1"/>
    <property type="molecule type" value="Genomic_DNA"/>
</dbReference>
<keyword evidence="5 7" id="KW-0547">Nucleotide-binding</keyword>
<evidence type="ECO:0000259" key="10">
    <source>
        <dbReference type="Pfam" id="PF02875"/>
    </source>
</evidence>
<evidence type="ECO:0000256" key="2">
    <source>
        <dbReference type="ARBA" id="ARBA00004752"/>
    </source>
</evidence>
<comment type="pathway">
    <text evidence="2 7 8">Cell wall biogenesis; peptidoglycan biosynthesis.</text>
</comment>
<comment type="caution">
    <text evidence="12">The sequence shown here is derived from an EMBL/GenBank/DDBJ whole genome shotgun (WGS) entry which is preliminary data.</text>
</comment>
<dbReference type="GO" id="GO:0009252">
    <property type="term" value="P:peptidoglycan biosynthetic process"/>
    <property type="evidence" value="ECO:0007669"/>
    <property type="project" value="UniProtKB-UniRule"/>
</dbReference>
<sequence length="517" mass="54041">MTQDLTADVVSPADVDARRARFAGARVLVVGLGLSGADAARVLAELGADVVALDSRPAVAERAASDLPRVRVLVPRAGESEADLVARGLAADPRLVLVSPGIPLHSPLVATPLALGLRLMTEFDLAWLIRLDDAPWLFVTGTNGKTTTTQMTSELLRAGGLHAPPLGNLGVTLPGVALDGIADEAGVLRAPQAWPIEIAALQLNDTSSPRPQASVCLNVADDHLDHFGTMERYRAAKARVYRGVRDACVYPTWEDGARELVEEADVVEGARAVGLTVGVPSVAQIGIVEGTVVDRAFHVRRHTEGVALFERSDLEHLGTPGPAGVTLAPHLVTNAMAAAALARSAGVDAEAVADGLRSFRLDAHRSAVVGVVDGVTYVNDSKATNAHAAAAALRAVADGTAVWIAGGDAKGADLADLVRDHARAMRGVVLIGKDPAPWVDPLERHASHLPVIRVPDGDTDQVMTAAVTAARRLAQPGDTVLLAPAGASWDQFRNYGHRGDTFARAVRELTPRAAGEQ</sequence>
<dbReference type="GO" id="GO:0071555">
    <property type="term" value="P:cell wall organization"/>
    <property type="evidence" value="ECO:0007669"/>
    <property type="project" value="UniProtKB-KW"/>
</dbReference>
<keyword evidence="4 7" id="KW-0436">Ligase</keyword>
<evidence type="ECO:0000256" key="1">
    <source>
        <dbReference type="ARBA" id="ARBA00004496"/>
    </source>
</evidence>
<keyword evidence="13" id="KW-1185">Reference proteome</keyword>
<comment type="similarity">
    <text evidence="7">Belongs to the MurCDEF family.</text>
</comment>
<dbReference type="InterPro" id="IPR004101">
    <property type="entry name" value="Mur_ligase_C"/>
</dbReference>
<dbReference type="Pfam" id="PF08245">
    <property type="entry name" value="Mur_ligase_M"/>
    <property type="match status" value="1"/>
</dbReference>
<evidence type="ECO:0000256" key="7">
    <source>
        <dbReference type="HAMAP-Rule" id="MF_00639"/>
    </source>
</evidence>
<reference evidence="12 13" key="1">
    <citation type="submission" date="2018-11" db="EMBL/GenBank/DDBJ databases">
        <title>Sequencing the genomes of 1000 actinobacteria strains.</title>
        <authorList>
            <person name="Klenk H.-P."/>
        </authorList>
    </citation>
    <scope>NUCLEOTIDE SEQUENCE [LARGE SCALE GENOMIC DNA]</scope>
    <source>
        <strain evidence="12 13">DSM 13521</strain>
    </source>
</reference>
<comment type="catalytic activity">
    <reaction evidence="7 8">
        <text>UDP-N-acetyl-alpha-D-muramoyl-L-alanine + D-glutamate + ATP = UDP-N-acetyl-alpha-D-muramoyl-L-alanyl-D-glutamate + ADP + phosphate + H(+)</text>
        <dbReference type="Rhea" id="RHEA:16429"/>
        <dbReference type="ChEBI" id="CHEBI:15378"/>
        <dbReference type="ChEBI" id="CHEBI:29986"/>
        <dbReference type="ChEBI" id="CHEBI:30616"/>
        <dbReference type="ChEBI" id="CHEBI:43474"/>
        <dbReference type="ChEBI" id="CHEBI:83898"/>
        <dbReference type="ChEBI" id="CHEBI:83900"/>
        <dbReference type="ChEBI" id="CHEBI:456216"/>
        <dbReference type="EC" id="6.3.2.9"/>
    </reaction>
</comment>
<evidence type="ECO:0000256" key="4">
    <source>
        <dbReference type="ARBA" id="ARBA00022598"/>
    </source>
</evidence>
<keyword evidence="3 7" id="KW-0963">Cytoplasm</keyword>
<feature type="domain" description="Mur ligase C-terminal" evidence="10">
    <location>
        <begin position="364"/>
        <end position="486"/>
    </location>
</feature>
<dbReference type="AlphaFoldDB" id="A0A3N2D2X3"/>
<keyword evidence="7 8" id="KW-0573">Peptidoglycan synthesis</keyword>
<accession>A0A3N2D2X3</accession>
<feature type="binding site" evidence="7">
    <location>
        <begin position="141"/>
        <end position="147"/>
    </location>
    <ligand>
        <name>ATP</name>
        <dbReference type="ChEBI" id="CHEBI:30616"/>
    </ligand>
</feature>
<dbReference type="InterPro" id="IPR036565">
    <property type="entry name" value="Mur-like_cat_sf"/>
</dbReference>
<organism evidence="12 13">
    <name type="scientific">Salana multivorans</name>
    <dbReference type="NCBI Taxonomy" id="120377"/>
    <lineage>
        <taxon>Bacteria</taxon>
        <taxon>Bacillati</taxon>
        <taxon>Actinomycetota</taxon>
        <taxon>Actinomycetes</taxon>
        <taxon>Micrococcales</taxon>
        <taxon>Beutenbergiaceae</taxon>
        <taxon>Salana</taxon>
    </lineage>
</organism>
<dbReference type="RefSeq" id="WP_123740735.1">
    <property type="nucleotide sequence ID" value="NZ_RKHQ01000002.1"/>
</dbReference>
<evidence type="ECO:0000256" key="6">
    <source>
        <dbReference type="ARBA" id="ARBA00022840"/>
    </source>
</evidence>
<keyword evidence="7 8" id="KW-0132">Cell division</keyword>